<dbReference type="AlphaFoldDB" id="A0AAW8ST02"/>
<keyword evidence="2" id="KW-0472">Membrane</keyword>
<sequence length="231" mass="24987">MNKNQDNLPKKISTLTKLIIILVVIIIGLISYIVASKVMNSSSSTNDGSSNSIKVVNTSSSMAETAESSSTENRSTMSDSTSESTSSSEEPESYAVIFPKGSVFTGENDLYGFAVTTYANRENMTMSYSPKGNYAPDAHMSMAASFTPITIPTATIQVNESGTVKDVKVETELKLSLADNSKPSLEFFTPFNGNDTKIYAYMNNSGQTVFAFTPLGNNDPYTTVPMNEKPY</sequence>
<keyword evidence="2" id="KW-0812">Transmembrane</keyword>
<evidence type="ECO:0008006" key="5">
    <source>
        <dbReference type="Google" id="ProtNLM"/>
    </source>
</evidence>
<evidence type="ECO:0000256" key="2">
    <source>
        <dbReference type="SAM" id="Phobius"/>
    </source>
</evidence>
<feature type="compositionally biased region" description="Low complexity" evidence="1">
    <location>
        <begin position="42"/>
        <end position="88"/>
    </location>
</feature>
<feature type="region of interest" description="Disordered" evidence="1">
    <location>
        <begin position="42"/>
        <end position="92"/>
    </location>
</feature>
<organism evidence="3 4">
    <name type="scientific">Enterococcus raffinosus</name>
    <dbReference type="NCBI Taxonomy" id="71452"/>
    <lineage>
        <taxon>Bacteria</taxon>
        <taxon>Bacillati</taxon>
        <taxon>Bacillota</taxon>
        <taxon>Bacilli</taxon>
        <taxon>Lactobacillales</taxon>
        <taxon>Enterococcaceae</taxon>
        <taxon>Enterococcus</taxon>
    </lineage>
</organism>
<dbReference type="Proteomes" id="UP001249240">
    <property type="component" value="Unassembled WGS sequence"/>
</dbReference>
<name>A0AAW8ST02_9ENTE</name>
<comment type="caution">
    <text evidence="3">The sequence shown here is derived from an EMBL/GenBank/DDBJ whole genome shotgun (WGS) entry which is preliminary data.</text>
</comment>
<reference evidence="3" key="1">
    <citation type="submission" date="2023-03" db="EMBL/GenBank/DDBJ databases">
        <authorList>
            <person name="Shen W."/>
            <person name="Cai J."/>
        </authorList>
    </citation>
    <scope>NUCLEOTIDE SEQUENCE</scope>
    <source>
        <strain evidence="3">B646-2</strain>
    </source>
</reference>
<evidence type="ECO:0000256" key="1">
    <source>
        <dbReference type="SAM" id="MobiDB-lite"/>
    </source>
</evidence>
<dbReference type="EMBL" id="JARPXM010000001">
    <property type="protein sequence ID" value="MDT2536702.1"/>
    <property type="molecule type" value="Genomic_DNA"/>
</dbReference>
<evidence type="ECO:0000313" key="4">
    <source>
        <dbReference type="Proteomes" id="UP001249240"/>
    </source>
</evidence>
<evidence type="ECO:0000313" key="3">
    <source>
        <dbReference type="EMBL" id="MDT2536702.1"/>
    </source>
</evidence>
<accession>A0AAW8ST02</accession>
<protein>
    <recommendedName>
        <fullName evidence="5">DUF5067 domain-containing protein</fullName>
    </recommendedName>
</protein>
<feature type="transmembrane region" description="Helical" evidence="2">
    <location>
        <begin position="12"/>
        <end position="35"/>
    </location>
</feature>
<keyword evidence="2" id="KW-1133">Transmembrane helix</keyword>
<dbReference type="RefSeq" id="WP_028020263.1">
    <property type="nucleotide sequence ID" value="NZ_BAAAXM010000051.1"/>
</dbReference>
<proteinExistence type="predicted"/>
<gene>
    <name evidence="3" type="ORF">P7D78_01075</name>
</gene>